<gene>
    <name evidence="1" type="ORF">MSPICULIGERA_LOCUS9113</name>
</gene>
<proteinExistence type="predicted"/>
<dbReference type="Proteomes" id="UP001177023">
    <property type="component" value="Unassembled WGS sequence"/>
</dbReference>
<reference evidence="1" key="1">
    <citation type="submission" date="2023-06" db="EMBL/GenBank/DDBJ databases">
        <authorList>
            <person name="Delattre M."/>
        </authorList>
    </citation>
    <scope>NUCLEOTIDE SEQUENCE</scope>
    <source>
        <strain evidence="1">AF72</strain>
    </source>
</reference>
<comment type="caution">
    <text evidence="1">The sequence shown here is derived from an EMBL/GenBank/DDBJ whole genome shotgun (WGS) entry which is preliminary data.</text>
</comment>
<evidence type="ECO:0000313" key="2">
    <source>
        <dbReference type="Proteomes" id="UP001177023"/>
    </source>
</evidence>
<protein>
    <submittedName>
        <fullName evidence="1">Uncharacterized protein</fullName>
    </submittedName>
</protein>
<dbReference type="AlphaFoldDB" id="A0AA36CM13"/>
<organism evidence="1 2">
    <name type="scientific">Mesorhabditis spiculigera</name>
    <dbReference type="NCBI Taxonomy" id="96644"/>
    <lineage>
        <taxon>Eukaryota</taxon>
        <taxon>Metazoa</taxon>
        <taxon>Ecdysozoa</taxon>
        <taxon>Nematoda</taxon>
        <taxon>Chromadorea</taxon>
        <taxon>Rhabditida</taxon>
        <taxon>Rhabditina</taxon>
        <taxon>Rhabditomorpha</taxon>
        <taxon>Rhabditoidea</taxon>
        <taxon>Rhabditidae</taxon>
        <taxon>Mesorhabditinae</taxon>
        <taxon>Mesorhabditis</taxon>
    </lineage>
</organism>
<sequence>MQPCGARKTFPCIEALDLIKNEPTNKPDKKKVLFEFGTTPGGSFQACLTISSHDLVMMVQAMARSPSRMVHVLRDSPAQVVRSQEDRFPSSNPCVTSGFGLFDCTSCCRANLHSNFWSTISSVYQPGFGQGQCTCCTRGFC</sequence>
<keyword evidence="2" id="KW-1185">Reference proteome</keyword>
<evidence type="ECO:0000313" key="1">
    <source>
        <dbReference type="EMBL" id="CAJ0570676.1"/>
    </source>
</evidence>
<dbReference type="EMBL" id="CATQJA010002441">
    <property type="protein sequence ID" value="CAJ0570676.1"/>
    <property type="molecule type" value="Genomic_DNA"/>
</dbReference>
<accession>A0AA36CM13</accession>
<name>A0AA36CM13_9BILA</name>
<feature type="non-terminal residue" evidence="1">
    <location>
        <position position="141"/>
    </location>
</feature>